<dbReference type="AlphaFoldDB" id="A0A9P9D1E2"/>
<dbReference type="SUPFAM" id="SSF56059">
    <property type="entry name" value="Glutathione synthetase ATP-binding domain-like"/>
    <property type="match status" value="1"/>
</dbReference>
<sequence length="519" mass="57382">MASDQPGLVQISVSRSTEERLIVPAHCSSLSRRADELTTLRRQIATDSNDASQTALGLLDRMSPHAIAVSDSMLARLEQLHVLLGRALVDLVKRWFSDETARLPQRMPLDLAEEAMLRWITKTRYVPEYSEHAGCWRSDVLFGRSLDGLDDEAPYICEINGRLPLNGVVAVGHHASGISQLGAGKDGFETANSLEDSHMLLMNFFDTSKPLFCVRDKWPGVDSSFFLAAYTARTSQPAGVVRPTDLELRPDASSPTGYSLWDRSTGVLLSQWFAEMLQDEWTDLDLAVARHLALTPLNDLRTVLLVHDKRLLGILPQELPGMVDRGVLTAVEADTLAAGIARTLIPGSEELQTLLRESAADPAIKDDYIFKPCRDGSGSGVELGRNLSQEEWLGRLGRLAGSDALRPCQHPAVIQRLVEHHWYDVVRHEVPGVAGPKPETFHLIGSMYMFQSRRFYPGPWRLGLETHLGLSPDSPGIVMSTVYMPDWPFCNDGDEQVLLARSGFISNGFKSLNGCAQLH</sequence>
<comment type="caution">
    <text evidence="1">The sequence shown here is derived from an EMBL/GenBank/DDBJ whole genome shotgun (WGS) entry which is preliminary data.</text>
</comment>
<name>A0A9P9D1E2_9HYPO</name>
<accession>A0A9P9D1E2</accession>
<dbReference type="EMBL" id="JAGMUV010000044">
    <property type="protein sequence ID" value="KAH7110669.1"/>
    <property type="molecule type" value="Genomic_DNA"/>
</dbReference>
<dbReference type="Proteomes" id="UP000738349">
    <property type="component" value="Unassembled WGS sequence"/>
</dbReference>
<evidence type="ECO:0000313" key="1">
    <source>
        <dbReference type="EMBL" id="KAH7110669.1"/>
    </source>
</evidence>
<reference evidence="1" key="1">
    <citation type="journal article" date="2021" name="Nat. Commun.">
        <title>Genetic determinants of endophytism in the Arabidopsis root mycobiome.</title>
        <authorList>
            <person name="Mesny F."/>
            <person name="Miyauchi S."/>
            <person name="Thiergart T."/>
            <person name="Pickel B."/>
            <person name="Atanasova L."/>
            <person name="Karlsson M."/>
            <person name="Huettel B."/>
            <person name="Barry K.W."/>
            <person name="Haridas S."/>
            <person name="Chen C."/>
            <person name="Bauer D."/>
            <person name="Andreopoulos W."/>
            <person name="Pangilinan J."/>
            <person name="LaButti K."/>
            <person name="Riley R."/>
            <person name="Lipzen A."/>
            <person name="Clum A."/>
            <person name="Drula E."/>
            <person name="Henrissat B."/>
            <person name="Kohler A."/>
            <person name="Grigoriev I.V."/>
            <person name="Martin F.M."/>
            <person name="Hacquard S."/>
        </authorList>
    </citation>
    <scope>NUCLEOTIDE SEQUENCE</scope>
    <source>
        <strain evidence="1">MPI-CAGE-AT-0147</strain>
    </source>
</reference>
<organism evidence="1 2">
    <name type="scientific">Dactylonectria macrodidyma</name>
    <dbReference type="NCBI Taxonomy" id="307937"/>
    <lineage>
        <taxon>Eukaryota</taxon>
        <taxon>Fungi</taxon>
        <taxon>Dikarya</taxon>
        <taxon>Ascomycota</taxon>
        <taxon>Pezizomycotina</taxon>
        <taxon>Sordariomycetes</taxon>
        <taxon>Hypocreomycetidae</taxon>
        <taxon>Hypocreales</taxon>
        <taxon>Nectriaceae</taxon>
        <taxon>Dactylonectria</taxon>
    </lineage>
</organism>
<evidence type="ECO:0000313" key="2">
    <source>
        <dbReference type="Proteomes" id="UP000738349"/>
    </source>
</evidence>
<protein>
    <submittedName>
        <fullName evidence="1">Uncharacterized protein</fullName>
    </submittedName>
</protein>
<keyword evidence="2" id="KW-1185">Reference proteome</keyword>
<dbReference type="OrthoDB" id="2117718at2759"/>
<gene>
    <name evidence="1" type="ORF">EDB81DRAFT_831444</name>
</gene>
<proteinExistence type="predicted"/>